<dbReference type="EMBL" id="KI631230">
    <property type="protein sequence ID" value="EYU29465.1"/>
    <property type="molecule type" value="Genomic_DNA"/>
</dbReference>
<gene>
    <name evidence="2" type="ORF">MIMGU_mgv11b010786mg</name>
</gene>
<evidence type="ECO:0000259" key="1">
    <source>
        <dbReference type="Pfam" id="PF00501"/>
    </source>
</evidence>
<feature type="domain" description="AMP-dependent synthetase/ligase" evidence="1">
    <location>
        <begin position="12"/>
        <end position="129"/>
    </location>
</feature>
<dbReference type="InterPro" id="IPR042099">
    <property type="entry name" value="ANL_N_sf"/>
</dbReference>
<dbReference type="eggNOG" id="KOG3628">
    <property type="taxonomic scope" value="Eukaryota"/>
</dbReference>
<organism evidence="2 3">
    <name type="scientific">Erythranthe guttata</name>
    <name type="common">Yellow monkey flower</name>
    <name type="synonym">Mimulus guttatus</name>
    <dbReference type="NCBI Taxonomy" id="4155"/>
    <lineage>
        <taxon>Eukaryota</taxon>
        <taxon>Viridiplantae</taxon>
        <taxon>Streptophyta</taxon>
        <taxon>Embryophyta</taxon>
        <taxon>Tracheophyta</taxon>
        <taxon>Spermatophyta</taxon>
        <taxon>Magnoliopsida</taxon>
        <taxon>eudicotyledons</taxon>
        <taxon>Gunneridae</taxon>
        <taxon>Pentapetalae</taxon>
        <taxon>asterids</taxon>
        <taxon>lamiids</taxon>
        <taxon>Lamiales</taxon>
        <taxon>Phrymaceae</taxon>
        <taxon>Erythranthe</taxon>
    </lineage>
</organism>
<dbReference type="OrthoDB" id="69964at2759"/>
<dbReference type="PANTHER" id="PTHR22754:SF32">
    <property type="entry name" value="DISCO-INTERACTING PROTEIN 2"/>
    <property type="match status" value="1"/>
</dbReference>
<dbReference type="SUPFAM" id="SSF56801">
    <property type="entry name" value="Acetyl-CoA synthetase-like"/>
    <property type="match status" value="1"/>
</dbReference>
<dbReference type="PhylomeDB" id="A0A022QSM6"/>
<dbReference type="Proteomes" id="UP000030748">
    <property type="component" value="Unassembled WGS sequence"/>
</dbReference>
<evidence type="ECO:0000313" key="3">
    <source>
        <dbReference type="Proteomes" id="UP000030748"/>
    </source>
</evidence>
<sequence length="235" mass="26410">MIRRLELEKNRALKYDLSSMVFLMVAAEPVRQKTLKKFIELTSPHGLSEYVMAPGYGLAENCVFVSCAYGEGKPILVDWQGRVSCGYVDYADRDVDVRIVDPQSGEERKYPEIEGEIWISRPSGGIGYWGRSELSETCSKPDPVKCTPEPAIWVWSSKGTCTSRVGSRISSLLVGGTFRRRNMRRSATRAGPEIASAEIFSYNFCHGFVRIGYCLFETNCYFLAVSFCSIFVLSK</sequence>
<proteinExistence type="predicted"/>
<accession>A0A022QSM6</accession>
<dbReference type="STRING" id="4155.A0A022QSM6"/>
<dbReference type="InterPro" id="IPR000873">
    <property type="entry name" value="AMP-dep_synth/lig_dom"/>
</dbReference>
<keyword evidence="3" id="KW-1185">Reference proteome</keyword>
<reference evidence="2 3" key="1">
    <citation type="journal article" date="2013" name="Proc. Natl. Acad. Sci. U.S.A.">
        <title>Fine-scale variation in meiotic recombination in Mimulus inferred from population shotgun sequencing.</title>
        <authorList>
            <person name="Hellsten U."/>
            <person name="Wright K.M."/>
            <person name="Jenkins J."/>
            <person name="Shu S."/>
            <person name="Yuan Y."/>
            <person name="Wessler S.R."/>
            <person name="Schmutz J."/>
            <person name="Willis J.H."/>
            <person name="Rokhsar D.S."/>
        </authorList>
    </citation>
    <scope>NUCLEOTIDE SEQUENCE [LARGE SCALE GENOMIC DNA]</scope>
    <source>
        <strain evidence="3">cv. DUN x IM62</strain>
    </source>
</reference>
<dbReference type="AlphaFoldDB" id="A0A022QSM6"/>
<protein>
    <recommendedName>
        <fullName evidence="1">AMP-dependent synthetase/ligase domain-containing protein</fullName>
    </recommendedName>
</protein>
<dbReference type="PANTHER" id="PTHR22754">
    <property type="entry name" value="DISCO-INTERACTING PROTEIN 2 DIP2 -RELATED"/>
    <property type="match status" value="1"/>
</dbReference>
<name>A0A022QSM6_ERYGU</name>
<dbReference type="Pfam" id="PF00501">
    <property type="entry name" value="AMP-binding"/>
    <property type="match status" value="1"/>
</dbReference>
<dbReference type="KEGG" id="egt:105966877"/>
<evidence type="ECO:0000313" key="2">
    <source>
        <dbReference type="EMBL" id="EYU29465.1"/>
    </source>
</evidence>
<dbReference type="Gene3D" id="3.40.50.12780">
    <property type="entry name" value="N-terminal domain of ligase-like"/>
    <property type="match status" value="1"/>
</dbReference>